<keyword evidence="3" id="KW-1185">Reference proteome</keyword>
<name>A0A2H3AIY9_9AGAR</name>
<evidence type="ECO:0000256" key="1">
    <source>
        <dbReference type="SAM" id="MobiDB-lite"/>
    </source>
</evidence>
<proteinExistence type="predicted"/>
<dbReference type="AlphaFoldDB" id="A0A2H3AIY9"/>
<evidence type="ECO:0000313" key="2">
    <source>
        <dbReference type="EMBL" id="PBK58885.1"/>
    </source>
</evidence>
<gene>
    <name evidence="2" type="ORF">ARMSODRAFT_1027882</name>
</gene>
<sequence>MISPPWASNLDELAVHHHLELSLLKELTRRNVEDARTWDFENRPLHGAHFHLPPFAAKRSKRVSLPASPSSFIFPVDVYTEIQSGTNYSASTGARHLFAIPVRPPFLQDQPLRSHVFWADIVIRPRHSRLAGKRDIPNWRQSTNRGSFGPSTPLRMV</sequence>
<dbReference type="Proteomes" id="UP000218334">
    <property type="component" value="Unassembled WGS sequence"/>
</dbReference>
<reference evidence="3" key="1">
    <citation type="journal article" date="2017" name="Nat. Ecol. Evol.">
        <title>Genome expansion and lineage-specific genetic innovations in the forest pathogenic fungi Armillaria.</title>
        <authorList>
            <person name="Sipos G."/>
            <person name="Prasanna A.N."/>
            <person name="Walter M.C."/>
            <person name="O'Connor E."/>
            <person name="Balint B."/>
            <person name="Krizsan K."/>
            <person name="Kiss B."/>
            <person name="Hess J."/>
            <person name="Varga T."/>
            <person name="Slot J."/>
            <person name="Riley R."/>
            <person name="Boka B."/>
            <person name="Rigling D."/>
            <person name="Barry K."/>
            <person name="Lee J."/>
            <person name="Mihaltcheva S."/>
            <person name="LaButti K."/>
            <person name="Lipzen A."/>
            <person name="Waldron R."/>
            <person name="Moloney N.M."/>
            <person name="Sperisen C."/>
            <person name="Kredics L."/>
            <person name="Vagvoelgyi C."/>
            <person name="Patrignani A."/>
            <person name="Fitzpatrick D."/>
            <person name="Nagy I."/>
            <person name="Doyle S."/>
            <person name="Anderson J.B."/>
            <person name="Grigoriev I.V."/>
            <person name="Gueldener U."/>
            <person name="Muensterkoetter M."/>
            <person name="Nagy L.G."/>
        </authorList>
    </citation>
    <scope>NUCLEOTIDE SEQUENCE [LARGE SCALE GENOMIC DNA]</scope>
    <source>
        <strain evidence="3">28-4</strain>
    </source>
</reference>
<protein>
    <submittedName>
        <fullName evidence="2">Uncharacterized protein</fullName>
    </submittedName>
</protein>
<evidence type="ECO:0000313" key="3">
    <source>
        <dbReference type="Proteomes" id="UP000218334"/>
    </source>
</evidence>
<organism evidence="2 3">
    <name type="scientific">Armillaria solidipes</name>
    <dbReference type="NCBI Taxonomy" id="1076256"/>
    <lineage>
        <taxon>Eukaryota</taxon>
        <taxon>Fungi</taxon>
        <taxon>Dikarya</taxon>
        <taxon>Basidiomycota</taxon>
        <taxon>Agaricomycotina</taxon>
        <taxon>Agaricomycetes</taxon>
        <taxon>Agaricomycetidae</taxon>
        <taxon>Agaricales</taxon>
        <taxon>Marasmiineae</taxon>
        <taxon>Physalacriaceae</taxon>
        <taxon>Armillaria</taxon>
    </lineage>
</organism>
<dbReference type="EMBL" id="KZ293520">
    <property type="protein sequence ID" value="PBK58885.1"/>
    <property type="molecule type" value="Genomic_DNA"/>
</dbReference>
<feature type="region of interest" description="Disordered" evidence="1">
    <location>
        <begin position="137"/>
        <end position="157"/>
    </location>
</feature>
<feature type="compositionally biased region" description="Polar residues" evidence="1">
    <location>
        <begin position="139"/>
        <end position="150"/>
    </location>
</feature>
<accession>A0A2H3AIY9</accession>